<dbReference type="InterPro" id="IPR002177">
    <property type="entry name" value="DPS_DNA-bd"/>
</dbReference>
<dbReference type="SUPFAM" id="SSF47240">
    <property type="entry name" value="Ferritin-like"/>
    <property type="match status" value="1"/>
</dbReference>
<dbReference type="GO" id="GO:0008199">
    <property type="term" value="F:ferric iron binding"/>
    <property type="evidence" value="ECO:0007669"/>
    <property type="project" value="InterPro"/>
</dbReference>
<dbReference type="Gene3D" id="1.20.1260.10">
    <property type="match status" value="1"/>
</dbReference>
<dbReference type="CDD" id="cd01043">
    <property type="entry name" value="DPS"/>
    <property type="match status" value="1"/>
</dbReference>
<sequence length="146" mass="16827">MLSDLLKQLLASNFAYYLKAQMFHWNVEGPDFGQLHEFFAEIYGDAYGAVDAIAEYIRTLEEYAPGSFERFNELSIIPAQTKVPRARLMLEELLADTQTMKDLVMQVFEAAQAEGREDIANFMAERQNSHGKYMWQLKSFLKDARA</sequence>
<organism evidence="3">
    <name type="scientific">uncultured Caudovirales phage</name>
    <dbReference type="NCBI Taxonomy" id="2100421"/>
    <lineage>
        <taxon>Viruses</taxon>
        <taxon>Duplodnaviria</taxon>
        <taxon>Heunggongvirae</taxon>
        <taxon>Uroviricota</taxon>
        <taxon>Caudoviricetes</taxon>
        <taxon>Peduoviridae</taxon>
        <taxon>Maltschvirus</taxon>
        <taxon>Maltschvirus maltsch</taxon>
    </lineage>
</organism>
<dbReference type="GO" id="GO:0003677">
    <property type="term" value="F:DNA binding"/>
    <property type="evidence" value="ECO:0007669"/>
    <property type="project" value="UniProtKB-KW"/>
</dbReference>
<gene>
    <name evidence="3" type="ORF">UFOVP328_95</name>
</gene>
<comment type="similarity">
    <text evidence="1">Belongs to the Dps family.</text>
</comment>
<evidence type="ECO:0000313" key="3">
    <source>
        <dbReference type="EMBL" id="CAB4137820.1"/>
    </source>
</evidence>
<proteinExistence type="inferred from homology"/>
<dbReference type="EMBL" id="LR796341">
    <property type="protein sequence ID" value="CAB4137820.1"/>
    <property type="molecule type" value="Genomic_DNA"/>
</dbReference>
<dbReference type="PANTHER" id="PTHR42932">
    <property type="entry name" value="GENERAL STRESS PROTEIN 20U"/>
    <property type="match status" value="1"/>
</dbReference>
<reference evidence="3" key="1">
    <citation type="submission" date="2020-04" db="EMBL/GenBank/DDBJ databases">
        <authorList>
            <person name="Chiriac C."/>
            <person name="Salcher M."/>
            <person name="Ghai R."/>
            <person name="Kavagutti S V."/>
        </authorList>
    </citation>
    <scope>NUCLEOTIDE SEQUENCE</scope>
</reference>
<feature type="domain" description="Ferritin/DPS" evidence="2">
    <location>
        <begin position="4"/>
        <end position="144"/>
    </location>
</feature>
<dbReference type="InterPro" id="IPR012347">
    <property type="entry name" value="Ferritin-like"/>
</dbReference>
<accession>A0A6J5LYK9</accession>
<keyword evidence="3" id="KW-0238">DNA-binding</keyword>
<dbReference type="Pfam" id="PF00210">
    <property type="entry name" value="Ferritin"/>
    <property type="match status" value="1"/>
</dbReference>
<protein>
    <submittedName>
        <fullName evidence="3">Dps DNA-binding ferritin-like protein (Oxidative damage protectant)</fullName>
    </submittedName>
</protein>
<dbReference type="PIRSF" id="PIRSF005900">
    <property type="entry name" value="Dps"/>
    <property type="match status" value="1"/>
</dbReference>
<dbReference type="InterPro" id="IPR008331">
    <property type="entry name" value="Ferritin_DPS_dom"/>
</dbReference>
<dbReference type="PANTHER" id="PTHR42932:SF1">
    <property type="entry name" value="GENERAL STRESS PROTEIN 20U"/>
    <property type="match status" value="1"/>
</dbReference>
<evidence type="ECO:0000259" key="2">
    <source>
        <dbReference type="Pfam" id="PF00210"/>
    </source>
</evidence>
<dbReference type="InterPro" id="IPR009078">
    <property type="entry name" value="Ferritin-like_SF"/>
</dbReference>
<name>A0A6J5LYK9_9CAUD</name>
<evidence type="ECO:0000256" key="1">
    <source>
        <dbReference type="ARBA" id="ARBA00009497"/>
    </source>
</evidence>